<name>A0A1J5PVK5_9ZZZZ</name>
<dbReference type="PANTHER" id="PTHR38687:SF1">
    <property type="entry name" value="CELL DIVISION PROTEIN DEDD"/>
    <property type="match status" value="1"/>
</dbReference>
<gene>
    <name evidence="4" type="ORF">GALL_490790</name>
</gene>
<evidence type="ECO:0000256" key="1">
    <source>
        <dbReference type="SAM" id="MobiDB-lite"/>
    </source>
</evidence>
<sequence>MANPHTPQMQPIPTTANASRQRGGTLIGLIIGLVIGLAIALGVATYITKAPLPFMNRFQERPSGAASGAGAWNPNQGLSGANSTPPAGSGSMPVTVASKPLSPQALAALGRPGQAASQPEAAATAGGTSAATSATPAAPAPVSYVLQVGAYSTRDDAERQRAKVALTGQEAHVDERIVNGRTLYRVRVGPFTSAQQAEQTQKLLSDNGIQTALVRTGK</sequence>
<keyword evidence="2" id="KW-1133">Transmembrane helix</keyword>
<comment type="caution">
    <text evidence="4">The sequence shown here is derived from an EMBL/GenBank/DDBJ whole genome shotgun (WGS) entry which is preliminary data.</text>
</comment>
<dbReference type="GO" id="GO:0032153">
    <property type="term" value="C:cell division site"/>
    <property type="evidence" value="ECO:0007669"/>
    <property type="project" value="TreeGrafter"/>
</dbReference>
<dbReference type="Gene3D" id="3.30.70.1070">
    <property type="entry name" value="Sporulation related repeat"/>
    <property type="match status" value="1"/>
</dbReference>
<dbReference type="GO" id="GO:0030428">
    <property type="term" value="C:cell septum"/>
    <property type="evidence" value="ECO:0007669"/>
    <property type="project" value="TreeGrafter"/>
</dbReference>
<evidence type="ECO:0000259" key="3">
    <source>
        <dbReference type="PROSITE" id="PS51724"/>
    </source>
</evidence>
<dbReference type="AlphaFoldDB" id="A0A1J5PVK5"/>
<keyword evidence="4" id="KW-0449">Lipoprotein</keyword>
<dbReference type="PROSITE" id="PS51724">
    <property type="entry name" value="SPOR"/>
    <property type="match status" value="1"/>
</dbReference>
<feature type="compositionally biased region" description="Low complexity" evidence="1">
    <location>
        <begin position="112"/>
        <end position="136"/>
    </location>
</feature>
<dbReference type="SUPFAM" id="SSF110997">
    <property type="entry name" value="Sporulation related repeat"/>
    <property type="match status" value="1"/>
</dbReference>
<feature type="compositionally biased region" description="Polar residues" evidence="1">
    <location>
        <begin position="73"/>
        <end position="86"/>
    </location>
</feature>
<feature type="domain" description="SPOR" evidence="3">
    <location>
        <begin position="138"/>
        <end position="216"/>
    </location>
</feature>
<dbReference type="EMBL" id="MLJW01004792">
    <property type="protein sequence ID" value="OIQ69323.1"/>
    <property type="molecule type" value="Genomic_DNA"/>
</dbReference>
<keyword evidence="2" id="KW-0812">Transmembrane</keyword>
<keyword evidence="2" id="KW-0472">Membrane</keyword>
<feature type="region of interest" description="Disordered" evidence="1">
    <location>
        <begin position="62"/>
        <end position="97"/>
    </location>
</feature>
<feature type="transmembrane region" description="Helical" evidence="2">
    <location>
        <begin position="26"/>
        <end position="47"/>
    </location>
</feature>
<dbReference type="InterPro" id="IPR052521">
    <property type="entry name" value="Cell_div_SPOR-domain"/>
</dbReference>
<organism evidence="4">
    <name type="scientific">mine drainage metagenome</name>
    <dbReference type="NCBI Taxonomy" id="410659"/>
    <lineage>
        <taxon>unclassified sequences</taxon>
        <taxon>metagenomes</taxon>
        <taxon>ecological metagenomes</taxon>
    </lineage>
</organism>
<dbReference type="GO" id="GO:0032506">
    <property type="term" value="P:cytokinetic process"/>
    <property type="evidence" value="ECO:0007669"/>
    <property type="project" value="TreeGrafter"/>
</dbReference>
<feature type="region of interest" description="Disordered" evidence="1">
    <location>
        <begin position="109"/>
        <end position="136"/>
    </location>
</feature>
<dbReference type="InterPro" id="IPR007730">
    <property type="entry name" value="SPOR-like_dom"/>
</dbReference>
<proteinExistence type="predicted"/>
<dbReference type="GO" id="GO:0042834">
    <property type="term" value="F:peptidoglycan binding"/>
    <property type="evidence" value="ECO:0007669"/>
    <property type="project" value="InterPro"/>
</dbReference>
<protein>
    <submittedName>
        <fullName evidence="4">Rare lipoprotein A</fullName>
    </submittedName>
</protein>
<dbReference type="PANTHER" id="PTHR38687">
    <property type="entry name" value="CELL DIVISION PROTEIN DEDD-RELATED"/>
    <property type="match status" value="1"/>
</dbReference>
<evidence type="ECO:0000313" key="4">
    <source>
        <dbReference type="EMBL" id="OIQ69323.1"/>
    </source>
</evidence>
<dbReference type="Pfam" id="PF05036">
    <property type="entry name" value="SPOR"/>
    <property type="match status" value="1"/>
</dbReference>
<reference evidence="4" key="1">
    <citation type="submission" date="2016-10" db="EMBL/GenBank/DDBJ databases">
        <title>Sequence of Gallionella enrichment culture.</title>
        <authorList>
            <person name="Poehlein A."/>
            <person name="Muehling M."/>
            <person name="Daniel R."/>
        </authorList>
    </citation>
    <scope>NUCLEOTIDE SEQUENCE</scope>
</reference>
<accession>A0A1J5PVK5</accession>
<evidence type="ECO:0000256" key="2">
    <source>
        <dbReference type="SAM" id="Phobius"/>
    </source>
</evidence>
<dbReference type="InterPro" id="IPR036680">
    <property type="entry name" value="SPOR-like_sf"/>
</dbReference>